<protein>
    <submittedName>
        <fullName evidence="6">FAD-dependent monooxygenase</fullName>
    </submittedName>
</protein>
<dbReference type="GO" id="GO:0071949">
    <property type="term" value="F:FAD binding"/>
    <property type="evidence" value="ECO:0007669"/>
    <property type="project" value="InterPro"/>
</dbReference>
<organism evidence="6 7">
    <name type="scientific">Microlunatus elymi</name>
    <dbReference type="NCBI Taxonomy" id="2596828"/>
    <lineage>
        <taxon>Bacteria</taxon>
        <taxon>Bacillati</taxon>
        <taxon>Actinomycetota</taxon>
        <taxon>Actinomycetes</taxon>
        <taxon>Propionibacteriales</taxon>
        <taxon>Propionibacteriaceae</taxon>
        <taxon>Microlunatus</taxon>
    </lineage>
</organism>
<dbReference type="Gene3D" id="3.50.50.60">
    <property type="entry name" value="FAD/NAD(P)-binding domain"/>
    <property type="match status" value="1"/>
</dbReference>
<evidence type="ECO:0000256" key="1">
    <source>
        <dbReference type="ARBA" id="ARBA00022630"/>
    </source>
</evidence>
<dbReference type="InterPro" id="IPR002938">
    <property type="entry name" value="FAD-bd"/>
</dbReference>
<dbReference type="SUPFAM" id="SSF51905">
    <property type="entry name" value="FAD/NAD(P)-binding domain"/>
    <property type="match status" value="1"/>
</dbReference>
<dbReference type="AlphaFoldDB" id="A0A516PZ99"/>
<evidence type="ECO:0000259" key="5">
    <source>
        <dbReference type="Pfam" id="PF01494"/>
    </source>
</evidence>
<dbReference type="OrthoDB" id="3212532at2"/>
<name>A0A516PZ99_9ACTN</name>
<dbReference type="KEGG" id="mik:FOE78_11765"/>
<evidence type="ECO:0000256" key="2">
    <source>
        <dbReference type="ARBA" id="ARBA00022827"/>
    </source>
</evidence>
<evidence type="ECO:0000313" key="6">
    <source>
        <dbReference type="EMBL" id="QDP96490.1"/>
    </source>
</evidence>
<dbReference type="InterPro" id="IPR036188">
    <property type="entry name" value="FAD/NAD-bd_sf"/>
</dbReference>
<keyword evidence="1" id="KW-0285">Flavoprotein</keyword>
<keyword evidence="2" id="KW-0274">FAD</keyword>
<dbReference type="RefSeq" id="WP_143986453.1">
    <property type="nucleotide sequence ID" value="NZ_CP041692.1"/>
</dbReference>
<feature type="domain" description="FAD-binding" evidence="5">
    <location>
        <begin position="146"/>
        <end position="355"/>
    </location>
</feature>
<evidence type="ECO:0000256" key="4">
    <source>
        <dbReference type="ARBA" id="ARBA00023033"/>
    </source>
</evidence>
<evidence type="ECO:0000256" key="3">
    <source>
        <dbReference type="ARBA" id="ARBA00023002"/>
    </source>
</evidence>
<dbReference type="GO" id="GO:0004497">
    <property type="term" value="F:monooxygenase activity"/>
    <property type="evidence" value="ECO:0007669"/>
    <property type="project" value="UniProtKB-KW"/>
</dbReference>
<dbReference type="PRINTS" id="PR00420">
    <property type="entry name" value="RNGMNOXGNASE"/>
</dbReference>
<proteinExistence type="predicted"/>
<keyword evidence="3" id="KW-0560">Oxidoreductase</keyword>
<keyword evidence="4 6" id="KW-0503">Monooxygenase</keyword>
<gene>
    <name evidence="6" type="ORF">FOE78_11765</name>
</gene>
<dbReference type="PANTHER" id="PTHR47178">
    <property type="entry name" value="MONOOXYGENASE, FAD-BINDING"/>
    <property type="match status" value="1"/>
</dbReference>
<accession>A0A516PZ99</accession>
<dbReference type="EMBL" id="CP041692">
    <property type="protein sequence ID" value="QDP96490.1"/>
    <property type="molecule type" value="Genomic_DNA"/>
</dbReference>
<reference evidence="6 7" key="1">
    <citation type="submission" date="2019-07" db="EMBL/GenBank/DDBJ databases">
        <title>Microlunatus dokdonensis sp. nov. isolated from the rhizospheric soil of the wild plant Elymus tsukushiensis.</title>
        <authorList>
            <person name="Ghim S.-Y."/>
            <person name="Hwang Y.-J."/>
            <person name="Son J.-S."/>
            <person name="Shin J.-H."/>
        </authorList>
    </citation>
    <scope>NUCLEOTIDE SEQUENCE [LARGE SCALE GENOMIC DNA]</scope>
    <source>
        <strain evidence="6 7">KUDC0627</strain>
    </source>
</reference>
<dbReference type="Pfam" id="PF01494">
    <property type="entry name" value="FAD_binding_3"/>
    <property type="match status" value="1"/>
</dbReference>
<evidence type="ECO:0000313" key="7">
    <source>
        <dbReference type="Proteomes" id="UP000319263"/>
    </source>
</evidence>
<dbReference type="PANTHER" id="PTHR47178:SF5">
    <property type="entry name" value="FAD-BINDING DOMAIN-CONTAINING PROTEIN"/>
    <property type="match status" value="1"/>
</dbReference>
<keyword evidence="7" id="KW-1185">Reference proteome</keyword>
<dbReference type="Proteomes" id="UP000319263">
    <property type="component" value="Chromosome"/>
</dbReference>
<sequence length="383" mass="41205">MRIVIIGAGLAGPLLAQGVQRHGHDVTLVERRPPVDHLRTGYRIHLDPQGELALGACLPARLHELAVLTSGTLGGGVRVLNTDLEVINELVVPQPADLESEGRHLTVDRQTLREILLAGLEDKIEYGVGFEGFRIADDGTVRVDLDNGSALTADLLVGADGSGSRLRQQLLPDLEVIDIGQVNIFGRTPLTNQTLPDIPWAALDGFSTVIGPDGRAMPLAAHRFANPPRTTAARLWPGLQLSADHDYLMWVFSLPAEAIPDPWTSTALQDFTADQVGRWQPSLRRIVRASETGSVQTTTVRTSRRPDAPWPSCPVTVIGDAAHPMIPAGIGAAVALADAAALAEQLAAVATGERDLITAVSRYERQMIKDGFDAVEQSERRFS</sequence>